<evidence type="ECO:0000313" key="3">
    <source>
        <dbReference type="EMBL" id="GGE66882.1"/>
    </source>
</evidence>
<protein>
    <submittedName>
        <fullName evidence="3">Nucleotidyltransferase</fullName>
    </submittedName>
</protein>
<feature type="domain" description="Adenylyltransferase AadA C-terminal" evidence="2">
    <location>
        <begin position="181"/>
        <end position="254"/>
    </location>
</feature>
<accession>A0A917ASE3</accession>
<sequence>MHIRIPASVQLLLDEYARELCYYYGDKIVGVYIYNSVALGAYDEEKSDIDLLAIIRDDFKEEDWDTLSTLHKQLGKKYSLAKRIEGMYIRQADIGKGQEEISPYLYFIGTKLHTKGYHDLNFVTWYTLQHHGLTAYGLPIQNLSIEMADEQLLSAMLYNLHTYWKEKAKKKLIFLLDEWVEFAVLTLCRIAYTMDTQTIASKLNAASYLEQRTEIAFQLLIQEAVRIRTNSAPTSYYNSKIDRAKEVRRFISYVINLYGNKNIKQIRKTR</sequence>
<dbReference type="SUPFAM" id="SSF81301">
    <property type="entry name" value="Nucleotidyltransferase"/>
    <property type="match status" value="1"/>
</dbReference>
<name>A0A917ASE3_9BACI</name>
<keyword evidence="1" id="KW-0808">Transferase</keyword>
<dbReference type="Proteomes" id="UP000605259">
    <property type="component" value="Unassembled WGS sequence"/>
</dbReference>
<dbReference type="Pfam" id="PF13427">
    <property type="entry name" value="AadA_C"/>
    <property type="match status" value="1"/>
</dbReference>
<evidence type="ECO:0000256" key="1">
    <source>
        <dbReference type="ARBA" id="ARBA00022679"/>
    </source>
</evidence>
<reference evidence="3" key="2">
    <citation type="submission" date="2020-09" db="EMBL/GenBank/DDBJ databases">
        <authorList>
            <person name="Sun Q."/>
            <person name="Zhou Y."/>
        </authorList>
    </citation>
    <scope>NUCLEOTIDE SEQUENCE</scope>
    <source>
        <strain evidence="3">CGMCC 1.12698</strain>
    </source>
</reference>
<dbReference type="AlphaFoldDB" id="A0A917ASE3"/>
<dbReference type="EMBL" id="BMFK01000001">
    <property type="protein sequence ID" value="GGE66882.1"/>
    <property type="molecule type" value="Genomic_DNA"/>
</dbReference>
<evidence type="ECO:0000313" key="4">
    <source>
        <dbReference type="Proteomes" id="UP000605259"/>
    </source>
</evidence>
<dbReference type="InterPro" id="IPR043519">
    <property type="entry name" value="NT_sf"/>
</dbReference>
<dbReference type="Gene3D" id="3.30.460.10">
    <property type="entry name" value="Beta Polymerase, domain 2"/>
    <property type="match status" value="1"/>
</dbReference>
<dbReference type="RefSeq" id="WP_188387869.1">
    <property type="nucleotide sequence ID" value="NZ_BMFK01000001.1"/>
</dbReference>
<organism evidence="3 4">
    <name type="scientific">Priestia taiwanensis</name>
    <dbReference type="NCBI Taxonomy" id="1347902"/>
    <lineage>
        <taxon>Bacteria</taxon>
        <taxon>Bacillati</taxon>
        <taxon>Bacillota</taxon>
        <taxon>Bacilli</taxon>
        <taxon>Bacillales</taxon>
        <taxon>Bacillaceae</taxon>
        <taxon>Priestia</taxon>
    </lineage>
</organism>
<reference evidence="3" key="1">
    <citation type="journal article" date="2014" name="Int. J. Syst. Evol. Microbiol.">
        <title>Complete genome sequence of Corynebacterium casei LMG S-19264T (=DSM 44701T), isolated from a smear-ripened cheese.</title>
        <authorList>
            <consortium name="US DOE Joint Genome Institute (JGI-PGF)"/>
            <person name="Walter F."/>
            <person name="Albersmeier A."/>
            <person name="Kalinowski J."/>
            <person name="Ruckert C."/>
        </authorList>
    </citation>
    <scope>NUCLEOTIDE SEQUENCE</scope>
    <source>
        <strain evidence="3">CGMCC 1.12698</strain>
    </source>
</reference>
<dbReference type="CDD" id="cd05403">
    <property type="entry name" value="NT_KNTase_like"/>
    <property type="match status" value="1"/>
</dbReference>
<dbReference type="InterPro" id="IPR025184">
    <property type="entry name" value="AadA_C"/>
</dbReference>
<comment type="caution">
    <text evidence="3">The sequence shown here is derived from an EMBL/GenBank/DDBJ whole genome shotgun (WGS) entry which is preliminary data.</text>
</comment>
<gene>
    <name evidence="3" type="ORF">GCM10007140_16290</name>
</gene>
<dbReference type="GO" id="GO:0016740">
    <property type="term" value="F:transferase activity"/>
    <property type="evidence" value="ECO:0007669"/>
    <property type="project" value="UniProtKB-KW"/>
</dbReference>
<proteinExistence type="predicted"/>
<keyword evidence="4" id="KW-1185">Reference proteome</keyword>
<evidence type="ECO:0000259" key="2">
    <source>
        <dbReference type="Pfam" id="PF13427"/>
    </source>
</evidence>